<dbReference type="RefSeq" id="WP_134213645.1">
    <property type="nucleotide sequence ID" value="NZ_QFFZ01000016.1"/>
</dbReference>
<gene>
    <name evidence="1" type="ORF">Pmgp_01794</name>
</gene>
<comment type="caution">
    <text evidence="1">The sequence shown here is derived from an EMBL/GenBank/DDBJ whole genome shotgun (WGS) entry which is preliminary data.</text>
</comment>
<dbReference type="OrthoDB" id="1806931at2"/>
<organism evidence="1 2">
    <name type="scientific">Pelotomaculum propionicicum</name>
    <dbReference type="NCBI Taxonomy" id="258475"/>
    <lineage>
        <taxon>Bacteria</taxon>
        <taxon>Bacillati</taxon>
        <taxon>Bacillota</taxon>
        <taxon>Clostridia</taxon>
        <taxon>Eubacteriales</taxon>
        <taxon>Desulfotomaculaceae</taxon>
        <taxon>Pelotomaculum</taxon>
    </lineage>
</organism>
<dbReference type="Proteomes" id="UP000297597">
    <property type="component" value="Unassembled WGS sequence"/>
</dbReference>
<protein>
    <recommendedName>
        <fullName evidence="3">DUF2680 domain-containing protein</fullName>
    </recommendedName>
</protein>
<sequence length="190" mass="19391">MKIKNWLAAAVAVALLGGVLLVGIPAAKASAVGNQSNGQAGQGKRGGYGLHIGGRNMGGMGANVAEFLGISQDDLRAARQAGQSLVQIAAEKGISEQQLLDYMLAQRTAQIDQLVTDGRITQEQADQHKQFMTERVQENINRTTVGPNNNGGQGFRAGGKGAGMGKGLGQGQGNCSGQCIGPCSSGTGAN</sequence>
<dbReference type="EMBL" id="QFFZ01000016">
    <property type="protein sequence ID" value="TEB11259.1"/>
    <property type="molecule type" value="Genomic_DNA"/>
</dbReference>
<evidence type="ECO:0000313" key="2">
    <source>
        <dbReference type="Proteomes" id="UP000297597"/>
    </source>
</evidence>
<evidence type="ECO:0000313" key="1">
    <source>
        <dbReference type="EMBL" id="TEB11259.1"/>
    </source>
</evidence>
<name>A0A4Y7RRB5_9FIRM</name>
<accession>A0A4Y7RRB5</accession>
<keyword evidence="2" id="KW-1185">Reference proteome</keyword>
<proteinExistence type="predicted"/>
<evidence type="ECO:0008006" key="3">
    <source>
        <dbReference type="Google" id="ProtNLM"/>
    </source>
</evidence>
<reference evidence="1 2" key="1">
    <citation type="journal article" date="2018" name="Environ. Microbiol.">
        <title>Novel energy conservation strategies and behaviour of Pelotomaculum schinkii driving syntrophic propionate catabolism.</title>
        <authorList>
            <person name="Hidalgo-Ahumada C.A.P."/>
            <person name="Nobu M.K."/>
            <person name="Narihiro T."/>
            <person name="Tamaki H."/>
            <person name="Liu W.T."/>
            <person name="Kamagata Y."/>
            <person name="Stams A.J.M."/>
            <person name="Imachi H."/>
            <person name="Sousa D.Z."/>
        </authorList>
    </citation>
    <scope>NUCLEOTIDE SEQUENCE [LARGE SCALE GENOMIC DNA]</scope>
    <source>
        <strain evidence="1 2">MGP</strain>
    </source>
</reference>
<dbReference type="AlphaFoldDB" id="A0A4Y7RRB5"/>